<accession>A0A1H3FHV7</accession>
<dbReference type="Gene3D" id="2.160.20.10">
    <property type="entry name" value="Single-stranded right-handed beta-helix, Pectin lyase-like"/>
    <property type="match status" value="1"/>
</dbReference>
<dbReference type="InterPro" id="IPR012334">
    <property type="entry name" value="Pectin_lyas_fold"/>
</dbReference>
<dbReference type="InterPro" id="IPR011050">
    <property type="entry name" value="Pectin_lyase_fold/virulence"/>
</dbReference>
<reference evidence="1 2" key="1">
    <citation type="submission" date="2016-10" db="EMBL/GenBank/DDBJ databases">
        <authorList>
            <person name="de Groot N.N."/>
        </authorList>
    </citation>
    <scope>NUCLEOTIDE SEQUENCE [LARGE SCALE GENOMIC DNA]</scope>
    <source>
        <strain evidence="1 2">DSM 17890</strain>
    </source>
</reference>
<keyword evidence="2" id="KW-1185">Reference proteome</keyword>
<dbReference type="SUPFAM" id="SSF51126">
    <property type="entry name" value="Pectin lyase-like"/>
    <property type="match status" value="1"/>
</dbReference>
<dbReference type="Proteomes" id="UP000199118">
    <property type="component" value="Unassembled WGS sequence"/>
</dbReference>
<dbReference type="OrthoDB" id="7877501at2"/>
<dbReference type="RefSeq" id="WP_092685318.1">
    <property type="nucleotide sequence ID" value="NZ_FNMZ01000012.1"/>
</dbReference>
<protein>
    <submittedName>
        <fullName evidence="1">Uncharacterized protein</fullName>
    </submittedName>
</protein>
<evidence type="ECO:0000313" key="1">
    <source>
        <dbReference type="EMBL" id="SDX90601.1"/>
    </source>
</evidence>
<dbReference type="EMBL" id="FNMZ01000012">
    <property type="protein sequence ID" value="SDX90601.1"/>
    <property type="molecule type" value="Genomic_DNA"/>
</dbReference>
<name>A0A1H3FHV7_9RHOB</name>
<dbReference type="STRING" id="356660.SAMN05444336_112127"/>
<evidence type="ECO:0000313" key="2">
    <source>
        <dbReference type="Proteomes" id="UP000199118"/>
    </source>
</evidence>
<gene>
    <name evidence="1" type="ORF">SAMN05444336_112127</name>
</gene>
<sequence length="563" mass="59417">MAENGVRTPDLSQAVLLDELLGHRDGSTVRAPVASLAAQIDEIKPRFGAVANLLADTGPSRGVGAIWEAGGFRYQEAASGATDHHVTTAGGVKLYAISSGGCICPEQFGTASGGTGNDLALLEAAHDFAQAQKCAILAQGVYGLLTPWEVDSQNVMIRGINPTAHNQPRSGLQKLSGFTGLAALVVADGVNGITIEHFYVNGGDYAEPDGPGGYEAGHGIWLGKCSYATLREVQTQNHAGYGIVFNGCWILRTYGLTVRWNGTETDNTSGGIWWRNQDRENNNQEHFGLFCVGNSGRDLYADDGGEAQLRANAIHVFGGQIESSLADCEIEAGTLFDFHGTQFTATEEAPDPAFKLGDDDAANGVIVRFIGCYFAHNSTGPGFALATASNLKQLEITGCTWTRGTSSKFLDASGTPRANNDGDFPIINITGGWVAADQFSDPNQVVAVNGGNGVNAGYEPGTAGGFIRFDSREYDVPAQIVVNRSGGAGVNRIMEVGDGTDLDRVTLQNLRLSIEKLTAAPANPGQGDVALADRLTWDPKAIGSGGPYLVWWNGSAWKLLSEQ</sequence>
<organism evidence="1 2">
    <name type="scientific">Albimonas donghaensis</name>
    <dbReference type="NCBI Taxonomy" id="356660"/>
    <lineage>
        <taxon>Bacteria</taxon>
        <taxon>Pseudomonadati</taxon>
        <taxon>Pseudomonadota</taxon>
        <taxon>Alphaproteobacteria</taxon>
        <taxon>Rhodobacterales</taxon>
        <taxon>Paracoccaceae</taxon>
        <taxon>Albimonas</taxon>
    </lineage>
</organism>
<dbReference type="AlphaFoldDB" id="A0A1H3FHV7"/>
<proteinExistence type="predicted"/>